<sequence>ETTAAPLNVLHSRCPHCGRIFRGQRSSFSLQEHINSIHAVVVPSSKSNMASSPSASHSSDAMVGRTQDDKSFVCSQCKASFAQKDELEKHELIHSSQGQYCLQCNKSFANVYRLQRHMLSHDESQVLRKFKCPECFKAFKFKHHLKEHIRIHSGEKPFACPNCAKRFSHSGSYSSHMTSKKCLVVNLKVRKVDQIRGQRNRSNHLTTNGVTANGVSPPMTKLDLLANISDTQTNLKMSSNNMNYKKDFDITSNRNHSVLKTESNDNFAPLYLNSDLNRCLPESPSFANYLPTNYSPGVMPSLHPVLFSAAAASVGLPTHYLSTAISSYPEVANAILRSQMNKTVAKELELNRDKYSNNYNNNKKLDLTKLSDKSLLENYDLNSVKKILQIVDSTVDTKSRPESMNGSYGEMRSPNPSPLTLSMSSLPLPQITPIDSPDDLKKSLSNSLMYLRCRYCNEYFENKIDLYQHESHVCKSRVSLNDKSLNEFNKDINCNNISNTINSSAAESDDESQRDSSSLEEEVMTTDGKKVRVRSVLGEQTLRVLRTQYEANPRPKKHDILRLAQEVNYSPRVVQVWFQNMRARDRRLGKPITASHMSSELNSNDFKAQRVMTSFSPSLHSTHHSIANPLMPISIPHYKPASNKSDSMSFSPTITSFAPDINDINGLSHYGQRIHNNAVYYLNSNELSMNSSMKSNLNKSFSSRSDSLTDEPLDLSVRSKSMAEDFAANSESEEKYHSIEVLNLSQKSSRSHDTSDDEMPNNVSLTLIQQHQQKELQELEQTSIVRSMLKSKCHSQELDMNLMNGTAMQSTDRMTRTSPTVSHDSKETPTSRQSFKRSHSDCEDIESQSDCNNPSDDYMSTNSITRSKHTITSPSKLWKGTTDNVINSDDQSPPPDANSQADGMGLFTCDQCDKTFSKQSSLARHKYEHSGQRPHKCDVCNKAFKHKHHLTEHKRLHSGEKPFQCKKCLKRFSHSGSYSQHMNHRYSYCKPYRD</sequence>
<gene>
    <name evidence="15" type="ORF">OSB1V03_LOCUS9317</name>
</gene>
<keyword evidence="5" id="KW-0862">Zinc</keyword>
<dbReference type="Pfam" id="PF13894">
    <property type="entry name" value="zf-C2H2_4"/>
    <property type="match status" value="1"/>
</dbReference>
<keyword evidence="16" id="KW-1185">Reference proteome</keyword>
<feature type="region of interest" description="Disordered" evidence="12">
    <location>
        <begin position="692"/>
        <end position="711"/>
    </location>
</feature>
<dbReference type="FunFam" id="3.30.160.60:FF:000100">
    <property type="entry name" value="Zinc finger 45-like"/>
    <property type="match status" value="1"/>
</dbReference>
<dbReference type="PANTHER" id="PTHR24391">
    <property type="entry name" value="HISTONE H4 TRANSCRIPTION FACTOR-RELATED"/>
    <property type="match status" value="1"/>
</dbReference>
<dbReference type="Pfam" id="PF00096">
    <property type="entry name" value="zf-C2H2"/>
    <property type="match status" value="3"/>
</dbReference>
<evidence type="ECO:0000256" key="9">
    <source>
        <dbReference type="PROSITE-ProRule" id="PRU00042"/>
    </source>
</evidence>
<dbReference type="GO" id="GO:0000978">
    <property type="term" value="F:RNA polymerase II cis-regulatory region sequence-specific DNA binding"/>
    <property type="evidence" value="ECO:0007669"/>
    <property type="project" value="TreeGrafter"/>
</dbReference>
<dbReference type="AlphaFoldDB" id="A0A7R9KVM0"/>
<dbReference type="Proteomes" id="UP000759131">
    <property type="component" value="Unassembled WGS sequence"/>
</dbReference>
<dbReference type="PROSITE" id="PS50071">
    <property type="entry name" value="HOMEOBOX_2"/>
    <property type="match status" value="1"/>
</dbReference>
<keyword evidence="6 10" id="KW-0238">DNA-binding</keyword>
<dbReference type="FunFam" id="3.30.160.60:FF:000013">
    <property type="entry name" value="Putative zinc finger E-box-binding homeobox 2"/>
    <property type="match status" value="2"/>
</dbReference>
<evidence type="ECO:0000256" key="12">
    <source>
        <dbReference type="SAM" id="MobiDB-lite"/>
    </source>
</evidence>
<feature type="compositionally biased region" description="Low complexity" evidence="12">
    <location>
        <begin position="692"/>
        <end position="703"/>
    </location>
</feature>
<dbReference type="GO" id="GO:0008270">
    <property type="term" value="F:zinc ion binding"/>
    <property type="evidence" value="ECO:0007669"/>
    <property type="project" value="UniProtKB-KW"/>
</dbReference>
<name>A0A7R9KVM0_9ACAR</name>
<evidence type="ECO:0000256" key="1">
    <source>
        <dbReference type="ARBA" id="ARBA00004123"/>
    </source>
</evidence>
<dbReference type="InterPro" id="IPR001356">
    <property type="entry name" value="HD"/>
</dbReference>
<feature type="compositionally biased region" description="Polar residues" evidence="12">
    <location>
        <begin position="806"/>
        <end position="822"/>
    </location>
</feature>
<dbReference type="SUPFAM" id="SSF46689">
    <property type="entry name" value="Homeodomain-like"/>
    <property type="match status" value="1"/>
</dbReference>
<evidence type="ECO:0000256" key="5">
    <source>
        <dbReference type="ARBA" id="ARBA00022833"/>
    </source>
</evidence>
<dbReference type="EMBL" id="OC860789">
    <property type="protein sequence ID" value="CAD7628899.1"/>
    <property type="molecule type" value="Genomic_DNA"/>
</dbReference>
<feature type="domain" description="Homeobox" evidence="13">
    <location>
        <begin position="528"/>
        <end position="588"/>
    </location>
</feature>
<dbReference type="PROSITE" id="PS50157">
    <property type="entry name" value="ZINC_FINGER_C2H2_2"/>
    <property type="match status" value="6"/>
</dbReference>
<dbReference type="InterPro" id="IPR036236">
    <property type="entry name" value="Znf_C2H2_sf"/>
</dbReference>
<feature type="domain" description="C2H2-type" evidence="14">
    <location>
        <begin position="72"/>
        <end position="99"/>
    </location>
</feature>
<dbReference type="PROSITE" id="PS00028">
    <property type="entry name" value="ZINC_FINGER_C2H2_1"/>
    <property type="match status" value="4"/>
</dbReference>
<feature type="region of interest" description="Disordered" evidence="12">
    <location>
        <begin position="500"/>
        <end position="525"/>
    </location>
</feature>
<dbReference type="GO" id="GO:0045595">
    <property type="term" value="P:regulation of cell differentiation"/>
    <property type="evidence" value="ECO:0007669"/>
    <property type="project" value="UniProtKB-ARBA"/>
</dbReference>
<protein>
    <recommendedName>
        <fullName evidence="17">Zinc finger protein 1</fullName>
    </recommendedName>
</protein>
<evidence type="ECO:0000256" key="10">
    <source>
        <dbReference type="PROSITE-ProRule" id="PRU00108"/>
    </source>
</evidence>
<dbReference type="FunFam" id="3.30.160.60:FF:000145">
    <property type="entry name" value="Zinc finger protein 574"/>
    <property type="match status" value="1"/>
</dbReference>
<feature type="region of interest" description="Disordered" evidence="12">
    <location>
        <begin position="806"/>
        <end position="902"/>
    </location>
</feature>
<keyword evidence="3" id="KW-0677">Repeat</keyword>
<evidence type="ECO:0000313" key="16">
    <source>
        <dbReference type="Proteomes" id="UP000759131"/>
    </source>
</evidence>
<dbReference type="OrthoDB" id="7491548at2759"/>
<dbReference type="FunFam" id="3.30.160.60:FF:000072">
    <property type="entry name" value="zinc finger protein 143 isoform X1"/>
    <property type="match status" value="1"/>
</dbReference>
<evidence type="ECO:0000256" key="7">
    <source>
        <dbReference type="ARBA" id="ARBA00023155"/>
    </source>
</evidence>
<evidence type="ECO:0000259" key="14">
    <source>
        <dbReference type="PROSITE" id="PS50157"/>
    </source>
</evidence>
<dbReference type="InterPro" id="IPR013087">
    <property type="entry name" value="Znf_C2H2_type"/>
</dbReference>
<feature type="DNA-binding region" description="Homeobox" evidence="10">
    <location>
        <begin position="530"/>
        <end position="589"/>
    </location>
</feature>
<keyword evidence="8 10" id="KW-0539">Nucleus</keyword>
<dbReference type="SMART" id="SM00389">
    <property type="entry name" value="HOX"/>
    <property type="match status" value="1"/>
</dbReference>
<feature type="domain" description="C2H2-type" evidence="14">
    <location>
        <begin position="99"/>
        <end position="126"/>
    </location>
</feature>
<evidence type="ECO:0000256" key="2">
    <source>
        <dbReference type="ARBA" id="ARBA00022723"/>
    </source>
</evidence>
<keyword evidence="4 9" id="KW-0863">Zinc-finger</keyword>
<dbReference type="CDD" id="cd00086">
    <property type="entry name" value="homeodomain"/>
    <property type="match status" value="1"/>
</dbReference>
<feature type="domain" description="C2H2-type" evidence="14">
    <location>
        <begin position="935"/>
        <end position="962"/>
    </location>
</feature>
<feature type="compositionally biased region" description="Acidic residues" evidence="12">
    <location>
        <begin position="507"/>
        <end position="524"/>
    </location>
</feature>
<dbReference type="Gene3D" id="1.10.10.60">
    <property type="entry name" value="Homeodomain-like"/>
    <property type="match status" value="1"/>
</dbReference>
<evidence type="ECO:0000256" key="4">
    <source>
        <dbReference type="ARBA" id="ARBA00022771"/>
    </source>
</evidence>
<feature type="domain" description="C2H2-type" evidence="14">
    <location>
        <begin position="907"/>
        <end position="934"/>
    </location>
</feature>
<evidence type="ECO:0000256" key="8">
    <source>
        <dbReference type="ARBA" id="ARBA00023242"/>
    </source>
</evidence>
<dbReference type="GO" id="GO:0007411">
    <property type="term" value="P:axon guidance"/>
    <property type="evidence" value="ECO:0007669"/>
    <property type="project" value="UniProtKB-ARBA"/>
</dbReference>
<organism evidence="15">
    <name type="scientific">Medioppia subpectinata</name>
    <dbReference type="NCBI Taxonomy" id="1979941"/>
    <lineage>
        <taxon>Eukaryota</taxon>
        <taxon>Metazoa</taxon>
        <taxon>Ecdysozoa</taxon>
        <taxon>Arthropoda</taxon>
        <taxon>Chelicerata</taxon>
        <taxon>Arachnida</taxon>
        <taxon>Acari</taxon>
        <taxon>Acariformes</taxon>
        <taxon>Sarcoptiformes</taxon>
        <taxon>Oribatida</taxon>
        <taxon>Brachypylina</taxon>
        <taxon>Oppioidea</taxon>
        <taxon>Oppiidae</taxon>
        <taxon>Medioppia</taxon>
    </lineage>
</organism>
<dbReference type="GO" id="GO:0005634">
    <property type="term" value="C:nucleus"/>
    <property type="evidence" value="ECO:0007669"/>
    <property type="project" value="UniProtKB-SubCell"/>
</dbReference>
<dbReference type="InterPro" id="IPR051574">
    <property type="entry name" value="ZnF_E-box_Homeobox"/>
</dbReference>
<reference evidence="15" key="1">
    <citation type="submission" date="2020-11" db="EMBL/GenBank/DDBJ databases">
        <authorList>
            <person name="Tran Van P."/>
        </authorList>
    </citation>
    <scope>NUCLEOTIDE SEQUENCE</scope>
</reference>
<dbReference type="SUPFAM" id="SSF57667">
    <property type="entry name" value="beta-beta-alpha zinc fingers"/>
    <property type="match status" value="4"/>
</dbReference>
<dbReference type="GO" id="GO:0000122">
    <property type="term" value="P:negative regulation of transcription by RNA polymerase II"/>
    <property type="evidence" value="ECO:0007669"/>
    <property type="project" value="UniProtKB-ARBA"/>
</dbReference>
<evidence type="ECO:0000256" key="6">
    <source>
        <dbReference type="ARBA" id="ARBA00023125"/>
    </source>
</evidence>
<comment type="subcellular location">
    <subcellularLocation>
        <location evidence="1 10 11">Nucleus</location>
    </subcellularLocation>
</comment>
<evidence type="ECO:0000256" key="3">
    <source>
        <dbReference type="ARBA" id="ARBA00022737"/>
    </source>
</evidence>
<feature type="non-terminal residue" evidence="15">
    <location>
        <position position="1"/>
    </location>
</feature>
<dbReference type="EMBL" id="CAJPIZ010006214">
    <property type="protein sequence ID" value="CAG2109329.1"/>
    <property type="molecule type" value="Genomic_DNA"/>
</dbReference>
<dbReference type="InterPro" id="IPR009057">
    <property type="entry name" value="Homeodomain-like_sf"/>
</dbReference>
<proteinExistence type="predicted"/>
<evidence type="ECO:0000313" key="15">
    <source>
        <dbReference type="EMBL" id="CAD7628899.1"/>
    </source>
</evidence>
<keyword evidence="2" id="KW-0479">Metal-binding</keyword>
<evidence type="ECO:0000256" key="11">
    <source>
        <dbReference type="RuleBase" id="RU000682"/>
    </source>
</evidence>
<evidence type="ECO:0008006" key="17">
    <source>
        <dbReference type="Google" id="ProtNLM"/>
    </source>
</evidence>
<feature type="domain" description="C2H2-type" evidence="14">
    <location>
        <begin position="963"/>
        <end position="991"/>
    </location>
</feature>
<dbReference type="FunFam" id="3.30.160.60:FF:000744">
    <property type="entry name" value="zinc finger E-box-binding homeobox 1"/>
    <property type="match status" value="1"/>
</dbReference>
<dbReference type="PANTHER" id="PTHR24391:SF27">
    <property type="entry name" value="ZINC FINGER PROTEIN 1"/>
    <property type="match status" value="1"/>
</dbReference>
<feature type="domain" description="C2H2-type" evidence="14">
    <location>
        <begin position="130"/>
        <end position="157"/>
    </location>
</feature>
<dbReference type="Pfam" id="PF00046">
    <property type="entry name" value="Homeodomain"/>
    <property type="match status" value="1"/>
</dbReference>
<evidence type="ECO:0000259" key="13">
    <source>
        <dbReference type="PROSITE" id="PS50071"/>
    </source>
</evidence>
<feature type="compositionally biased region" description="Polar residues" evidence="12">
    <location>
        <begin position="848"/>
        <end position="901"/>
    </location>
</feature>
<dbReference type="GO" id="GO:0000981">
    <property type="term" value="F:DNA-binding transcription factor activity, RNA polymerase II-specific"/>
    <property type="evidence" value="ECO:0007669"/>
    <property type="project" value="TreeGrafter"/>
</dbReference>
<keyword evidence="7 10" id="KW-0371">Homeobox</keyword>
<dbReference type="Gene3D" id="3.30.160.60">
    <property type="entry name" value="Classic Zinc Finger"/>
    <property type="match status" value="6"/>
</dbReference>
<accession>A0A7R9KVM0</accession>
<dbReference type="SMART" id="SM00355">
    <property type="entry name" value="ZnF_C2H2"/>
    <property type="match status" value="9"/>
</dbReference>